<sequence>MMSLGSSGGIRGPSSSSSSNLSASAPPFTIDRFSSNPNSNSLVHYADATPFAHTWPYSPIPSAPQPEVEPDSTLKTSVPVSSGFGYVSNASSTRWPAINPGDTSSNSGFYVPETRPYQPPFVSHVTPEDSSSLTLGQPVYDPSLGHVSSQVDHNAQMSGVGYMPQWQGVWKGESRHGDQIGSGGNSTAEKLNESSAFVYNNYVNEGPTIQSEDASRGDTAILYGLSTDGIQMASHAGSYDAGSLDKSLFTTKHNAGIYANPIDGTEKDGCSKAFNTMNVHGRSTSLNMMNVGESLFSQNLLHLPLESPGMQFQGSNSSYIEFSPRGTFQEPSKCFSNNQQTYGLQELCIPPRGSFVKDPTIPMKPACTVVIKAPASNTSSAALDTDKIVGNRIASNGGSKLLEIPHLSEENGNFISTRPESTAGSCYTNQTENDGNYWNFFASNSEGAVPLPPNSQLEGSMDFILSNRPASQITNTNVSYGFSPSFDYVQGSKYAEDSLENNILALDSPCWKGAQDPYSSNNNFIESLPGIQFLRELDQCLDIPSNPEGPSRVASHELSNVNVNFRTGCPANDELPAQTITSHSSCAAKELNPNASAKEVINCRNPHCSEDGQFLNDSDKPREENKLSDNFLGTEARYSCPNLCKMDSGFVPVGVNLHSGIEDRVTNCSEAADAGAVAYHAAENVLYSPPTQEVCEEHHQTSVEVATNRVDVSALVNAMHSLSEVLHSNCSDDSCELTIENQVSLKRVIRNLDACVSKKIVESTPVSEFMVPQQSTSISTGDGGHHVEANCADQPHQKCQATVTPDELGSQNIHNQKINYCEYGSQARSLPYFFPTENNKRISSDEMMVQAIKKVLDENFNFEEEMQSQVLLFKNLWLEAEARLCSISYRAHFNHMRALMDGHKLNNGKGVVDYAGKIPASKDSPRAKDTSLTSFFTENGTLLENLITKQSSSSIDSIADNVDTSLLPRLNASSCHGDGFSPDEQHQPGISRKNEARFRSVIPPDAVGDVEDLGAAVFARLSILKQRDVTLNEVQQQLNVLNTNNSGRQSGSSISTSNSEIHADHAEAAVLGRLNILKQRDDKPNEVQQQYDSNNSEIQVNHHEAEALARLNILKQHDNRSTAEELHNVDYRRAGGQLDSSTCGYGYESLKDFSQGAVHDQVIQRGMNSNQGISSGSHDSSSSEWEHVQKDDFSLQKG</sequence>
<reference evidence="2 3" key="1">
    <citation type="submission" date="2024-01" db="EMBL/GenBank/DDBJ databases">
        <title>The complete chloroplast genome sequence of Lithospermum erythrorhizon: insights into the phylogenetic relationship among Boraginaceae species and the maternal lineages of purple gromwells.</title>
        <authorList>
            <person name="Okada T."/>
            <person name="Watanabe K."/>
        </authorList>
    </citation>
    <scope>NUCLEOTIDE SEQUENCE [LARGE SCALE GENOMIC DNA]</scope>
</reference>
<feature type="region of interest" description="Disordered" evidence="1">
    <location>
        <begin position="975"/>
        <end position="997"/>
    </location>
</feature>
<dbReference type="EMBL" id="BAABME010006579">
    <property type="protein sequence ID" value="GAA0168754.1"/>
    <property type="molecule type" value="Genomic_DNA"/>
</dbReference>
<organism evidence="2 3">
    <name type="scientific">Lithospermum erythrorhizon</name>
    <name type="common">Purple gromwell</name>
    <name type="synonym">Lithospermum officinale var. erythrorhizon</name>
    <dbReference type="NCBI Taxonomy" id="34254"/>
    <lineage>
        <taxon>Eukaryota</taxon>
        <taxon>Viridiplantae</taxon>
        <taxon>Streptophyta</taxon>
        <taxon>Embryophyta</taxon>
        <taxon>Tracheophyta</taxon>
        <taxon>Spermatophyta</taxon>
        <taxon>Magnoliopsida</taxon>
        <taxon>eudicotyledons</taxon>
        <taxon>Gunneridae</taxon>
        <taxon>Pentapetalae</taxon>
        <taxon>asterids</taxon>
        <taxon>lamiids</taxon>
        <taxon>Boraginales</taxon>
        <taxon>Boraginaceae</taxon>
        <taxon>Boraginoideae</taxon>
        <taxon>Lithospermeae</taxon>
        <taxon>Lithospermum</taxon>
    </lineage>
</organism>
<feature type="region of interest" description="Disordered" evidence="1">
    <location>
        <begin position="1168"/>
        <end position="1198"/>
    </location>
</feature>
<feature type="compositionally biased region" description="Low complexity" evidence="1">
    <location>
        <begin position="12"/>
        <end position="24"/>
    </location>
</feature>
<evidence type="ECO:0000256" key="1">
    <source>
        <dbReference type="SAM" id="MobiDB-lite"/>
    </source>
</evidence>
<evidence type="ECO:0000313" key="2">
    <source>
        <dbReference type="EMBL" id="GAA0168754.1"/>
    </source>
</evidence>
<feature type="compositionally biased region" description="Gly residues" evidence="1">
    <location>
        <begin position="1"/>
        <end position="11"/>
    </location>
</feature>
<name>A0AAV3QXC6_LITER</name>
<proteinExistence type="predicted"/>
<feature type="region of interest" description="Disordered" evidence="1">
    <location>
        <begin position="1"/>
        <end position="33"/>
    </location>
</feature>
<dbReference type="AlphaFoldDB" id="A0AAV3QXC6"/>
<protein>
    <submittedName>
        <fullName evidence="2">Uncharacterized protein</fullName>
    </submittedName>
</protein>
<feature type="compositionally biased region" description="Low complexity" evidence="1">
    <location>
        <begin position="1174"/>
        <end position="1183"/>
    </location>
</feature>
<dbReference type="Proteomes" id="UP001454036">
    <property type="component" value="Unassembled WGS sequence"/>
</dbReference>
<gene>
    <name evidence="2" type="ORF">LIER_23401</name>
</gene>
<keyword evidence="3" id="KW-1185">Reference proteome</keyword>
<dbReference type="PANTHER" id="PTHR34361:SF2">
    <property type="entry name" value="OS08G0157800 PROTEIN"/>
    <property type="match status" value="1"/>
</dbReference>
<dbReference type="PANTHER" id="PTHR34361">
    <property type="entry name" value="OS08G0157800 PROTEIN"/>
    <property type="match status" value="1"/>
</dbReference>
<accession>A0AAV3QXC6</accession>
<feature type="compositionally biased region" description="Basic and acidic residues" evidence="1">
    <location>
        <begin position="1184"/>
        <end position="1198"/>
    </location>
</feature>
<comment type="caution">
    <text evidence="2">The sequence shown here is derived from an EMBL/GenBank/DDBJ whole genome shotgun (WGS) entry which is preliminary data.</text>
</comment>
<evidence type="ECO:0000313" key="3">
    <source>
        <dbReference type="Proteomes" id="UP001454036"/>
    </source>
</evidence>